<dbReference type="EMBL" id="BLXT01008064">
    <property type="protein sequence ID" value="GFO45726.1"/>
    <property type="molecule type" value="Genomic_DNA"/>
</dbReference>
<dbReference type="AlphaFoldDB" id="A0AAV4DNK8"/>
<organism evidence="1 2">
    <name type="scientific">Plakobranchus ocellatus</name>
    <dbReference type="NCBI Taxonomy" id="259542"/>
    <lineage>
        <taxon>Eukaryota</taxon>
        <taxon>Metazoa</taxon>
        <taxon>Spiralia</taxon>
        <taxon>Lophotrochozoa</taxon>
        <taxon>Mollusca</taxon>
        <taxon>Gastropoda</taxon>
        <taxon>Heterobranchia</taxon>
        <taxon>Euthyneura</taxon>
        <taxon>Panpulmonata</taxon>
        <taxon>Sacoglossa</taxon>
        <taxon>Placobranchoidea</taxon>
        <taxon>Plakobranchidae</taxon>
        <taxon>Plakobranchus</taxon>
    </lineage>
</organism>
<evidence type="ECO:0000313" key="2">
    <source>
        <dbReference type="Proteomes" id="UP000735302"/>
    </source>
</evidence>
<accession>A0AAV4DNK8</accession>
<comment type="caution">
    <text evidence="1">The sequence shown here is derived from an EMBL/GenBank/DDBJ whole genome shotgun (WGS) entry which is preliminary data.</text>
</comment>
<gene>
    <name evidence="1" type="ORF">PoB_007223100</name>
</gene>
<name>A0AAV4DNK8_9GAST</name>
<evidence type="ECO:0000313" key="1">
    <source>
        <dbReference type="EMBL" id="GFO45726.1"/>
    </source>
</evidence>
<proteinExistence type="predicted"/>
<keyword evidence="2" id="KW-1185">Reference proteome</keyword>
<reference evidence="1 2" key="1">
    <citation type="journal article" date="2021" name="Elife">
        <title>Chloroplast acquisition without the gene transfer in kleptoplastic sea slugs, Plakobranchus ocellatus.</title>
        <authorList>
            <person name="Maeda T."/>
            <person name="Takahashi S."/>
            <person name="Yoshida T."/>
            <person name="Shimamura S."/>
            <person name="Takaki Y."/>
            <person name="Nagai Y."/>
            <person name="Toyoda A."/>
            <person name="Suzuki Y."/>
            <person name="Arimoto A."/>
            <person name="Ishii H."/>
            <person name="Satoh N."/>
            <person name="Nishiyama T."/>
            <person name="Hasebe M."/>
            <person name="Maruyama T."/>
            <person name="Minagawa J."/>
            <person name="Obokata J."/>
            <person name="Shigenobu S."/>
        </authorList>
    </citation>
    <scope>NUCLEOTIDE SEQUENCE [LARGE SCALE GENOMIC DNA]</scope>
</reference>
<dbReference type="Proteomes" id="UP000735302">
    <property type="component" value="Unassembled WGS sequence"/>
</dbReference>
<protein>
    <submittedName>
        <fullName evidence="1">Nuclease harbi1</fullName>
    </submittedName>
</protein>
<sequence length="121" mass="13838">MPSASLYLKYAKPSSYKKEVLLCPKTEEQWKGVAAKFNSIWNYHNCLGVVSSYIAMKNPDNADSFYCNYKTTTALQWCHWQMLAIAWWMLEQRVVSQIEEHGMAASCKITQLGASTKTTSR</sequence>